<reference evidence="13 14" key="1">
    <citation type="journal article" date="2012" name="J. Bacteriol.">
        <title>Draft Genome Sequence of the Purple Photosynthetic Bacterium Phaeospirillum molischianum DSM120, a Particularly Versatile Bacterium.</title>
        <authorList>
            <person name="Duquesne K."/>
            <person name="Prima V."/>
            <person name="Ji B."/>
            <person name="Rouy Z."/>
            <person name="Medigue C."/>
            <person name="Talla E."/>
            <person name="Sturgis J.N."/>
        </authorList>
    </citation>
    <scope>NUCLEOTIDE SEQUENCE [LARGE SCALE GENOMIC DNA]</scope>
    <source>
        <strain evidence="14">DSM120</strain>
    </source>
</reference>
<dbReference type="GO" id="GO:0015886">
    <property type="term" value="P:heme transport"/>
    <property type="evidence" value="ECO:0007669"/>
    <property type="project" value="InterPro"/>
</dbReference>
<dbReference type="InterPro" id="IPR007078">
    <property type="entry name" value="Haem_export_protD_CcmD"/>
</dbReference>
<evidence type="ECO:0000256" key="3">
    <source>
        <dbReference type="ARBA" id="ARBA00008741"/>
    </source>
</evidence>
<evidence type="ECO:0000313" key="13">
    <source>
        <dbReference type="EMBL" id="CCG42510.1"/>
    </source>
</evidence>
<evidence type="ECO:0000256" key="6">
    <source>
        <dbReference type="ARBA" id="ARBA00022475"/>
    </source>
</evidence>
<evidence type="ECO:0000256" key="8">
    <source>
        <dbReference type="ARBA" id="ARBA00022692"/>
    </source>
</evidence>
<evidence type="ECO:0000256" key="5">
    <source>
        <dbReference type="ARBA" id="ARBA00022448"/>
    </source>
</evidence>
<comment type="function">
    <text evidence="1 12">Required for the export of heme to the periplasm for the biogenesis of c-type cytochromes.</text>
</comment>
<comment type="caution">
    <text evidence="13">The sequence shown here is derived from an EMBL/GenBank/DDBJ whole genome shotgun (WGS) entry which is preliminary data.</text>
</comment>
<evidence type="ECO:0000256" key="12">
    <source>
        <dbReference type="RuleBase" id="RU363101"/>
    </source>
</evidence>
<gene>
    <name evidence="13" type="ORF">PHAMO_40071</name>
</gene>
<comment type="subcellular location">
    <subcellularLocation>
        <location evidence="2 12">Cell inner membrane</location>
        <topology evidence="2 12">Single-pass membrane protein</topology>
    </subcellularLocation>
</comment>
<dbReference type="EMBL" id="CAHP01000034">
    <property type="protein sequence ID" value="CCG42510.1"/>
    <property type="molecule type" value="Genomic_DNA"/>
</dbReference>
<keyword evidence="9 12" id="KW-0201">Cytochrome c-type biogenesis</keyword>
<comment type="similarity">
    <text evidence="3 12">Belongs to the CcmD/CycX/HelD family.</text>
</comment>
<dbReference type="PANTHER" id="PTHR37531:SF1">
    <property type="entry name" value="HEME EXPORTER PROTEIN D"/>
    <property type="match status" value="1"/>
</dbReference>
<keyword evidence="11 12" id="KW-0472">Membrane</keyword>
<sequence>MLRFTLHPEGSDRHMESLHALFAMGGYAGYVWPAYGISVVVLIGVLVVSVRQVRCREAELERLQGPRRERRGSPAGAGS</sequence>
<proteinExistence type="inferred from homology"/>
<keyword evidence="5 12" id="KW-0813">Transport</keyword>
<keyword evidence="6 12" id="KW-1003">Cell membrane</keyword>
<dbReference type="eggNOG" id="COG3114">
    <property type="taxonomic scope" value="Bacteria"/>
</dbReference>
<evidence type="ECO:0000256" key="2">
    <source>
        <dbReference type="ARBA" id="ARBA00004377"/>
    </source>
</evidence>
<evidence type="ECO:0000256" key="1">
    <source>
        <dbReference type="ARBA" id="ARBA00002442"/>
    </source>
</evidence>
<dbReference type="Proteomes" id="UP000004169">
    <property type="component" value="Unassembled WGS sequence"/>
</dbReference>
<dbReference type="NCBIfam" id="TIGR03141">
    <property type="entry name" value="cytochro_ccmD"/>
    <property type="match status" value="1"/>
</dbReference>
<organism evidence="13 14">
    <name type="scientific">Magnetospirillum molischianum DSM 120</name>
    <dbReference type="NCBI Taxonomy" id="1150626"/>
    <lineage>
        <taxon>Bacteria</taxon>
        <taxon>Pseudomonadati</taxon>
        <taxon>Pseudomonadota</taxon>
        <taxon>Alphaproteobacteria</taxon>
        <taxon>Rhodospirillales</taxon>
        <taxon>Rhodospirillaceae</taxon>
        <taxon>Magnetospirillum</taxon>
    </lineage>
</organism>
<protein>
    <recommendedName>
        <fullName evidence="4 12">Heme exporter protein D</fullName>
    </recommendedName>
</protein>
<dbReference type="InterPro" id="IPR052075">
    <property type="entry name" value="Heme_exporter_D"/>
</dbReference>
<keyword evidence="7 12" id="KW-0997">Cell inner membrane</keyword>
<keyword evidence="14" id="KW-1185">Reference proteome</keyword>
<keyword evidence="8 12" id="KW-0812">Transmembrane</keyword>
<dbReference type="Pfam" id="PF04995">
    <property type="entry name" value="CcmD"/>
    <property type="match status" value="1"/>
</dbReference>
<evidence type="ECO:0000256" key="4">
    <source>
        <dbReference type="ARBA" id="ARBA00016461"/>
    </source>
</evidence>
<name>H8FVX2_MAGML</name>
<evidence type="ECO:0000256" key="9">
    <source>
        <dbReference type="ARBA" id="ARBA00022748"/>
    </source>
</evidence>
<dbReference type="STRING" id="1150626.PHAMO_40071"/>
<dbReference type="PANTHER" id="PTHR37531">
    <property type="entry name" value="HEME EXPORTER PROTEIN D"/>
    <property type="match status" value="1"/>
</dbReference>
<dbReference type="GO" id="GO:1903607">
    <property type="term" value="P:cytochrome c biosynthetic process"/>
    <property type="evidence" value="ECO:0007669"/>
    <property type="project" value="TreeGrafter"/>
</dbReference>
<accession>H8FVX2</accession>
<evidence type="ECO:0000313" key="14">
    <source>
        <dbReference type="Proteomes" id="UP000004169"/>
    </source>
</evidence>
<evidence type="ECO:0000256" key="11">
    <source>
        <dbReference type="ARBA" id="ARBA00023136"/>
    </source>
</evidence>
<dbReference type="GO" id="GO:0017004">
    <property type="term" value="P:cytochrome complex assembly"/>
    <property type="evidence" value="ECO:0007669"/>
    <property type="project" value="UniProtKB-KW"/>
</dbReference>
<evidence type="ECO:0000256" key="7">
    <source>
        <dbReference type="ARBA" id="ARBA00022519"/>
    </source>
</evidence>
<evidence type="ECO:0000256" key="10">
    <source>
        <dbReference type="ARBA" id="ARBA00022989"/>
    </source>
</evidence>
<dbReference type="GO" id="GO:0005886">
    <property type="term" value="C:plasma membrane"/>
    <property type="evidence" value="ECO:0007669"/>
    <property type="project" value="UniProtKB-SubCell"/>
</dbReference>
<keyword evidence="10 12" id="KW-1133">Transmembrane helix</keyword>
<dbReference type="AlphaFoldDB" id="H8FVX2"/>
<feature type="transmembrane region" description="Helical" evidence="12">
    <location>
        <begin position="20"/>
        <end position="48"/>
    </location>
</feature>